<proteinExistence type="predicted"/>
<dbReference type="Proteomes" id="UP001057305">
    <property type="component" value="Chromosome"/>
</dbReference>
<reference evidence="2" key="1">
    <citation type="submission" date="2021-04" db="EMBL/GenBank/DDBJ databases">
        <title>Characterizing Neisseria spp. as novel respiratory pathobionts in bronchiectasis.</title>
        <authorList>
            <person name="Li L."/>
            <person name="Mac Aogain M."/>
            <person name="Xu T."/>
            <person name="Jaggi T.K."/>
            <person name="Chan L.Y."/>
            <person name="Keir H.R."/>
            <person name="Dicker A.J."/>
            <person name="Qu J."/>
            <person name="Liu Y."/>
            <person name="Chen H.S."/>
            <person name="Koh M.S."/>
            <person name="Ong T.H."/>
            <person name="Lim A.Y.H."/>
            <person name="Abisheganaden J."/>
            <person name="Low T.B."/>
            <person name="Oliver B.G."/>
            <person name="Tan N.S."/>
            <person name="Fang M."/>
            <person name="Chalmers J.D."/>
            <person name="Chotirmall S.H."/>
        </authorList>
    </citation>
    <scope>NUCLEOTIDE SEQUENCE</scope>
    <source>
        <strain evidence="2">TT0073</strain>
    </source>
</reference>
<dbReference type="GO" id="GO:0003677">
    <property type="term" value="F:DNA binding"/>
    <property type="evidence" value="ECO:0007669"/>
    <property type="project" value="InterPro"/>
</dbReference>
<dbReference type="EMBL" id="CP073116">
    <property type="protein sequence ID" value="UTG71049.1"/>
    <property type="molecule type" value="Genomic_DNA"/>
</dbReference>
<dbReference type="InterPro" id="IPR018004">
    <property type="entry name" value="KilA/APSES_HTH"/>
</dbReference>
<organism evidence="2 3">
    <name type="scientific">Neisseria subflava</name>
    <dbReference type="NCBI Taxonomy" id="28449"/>
    <lineage>
        <taxon>Bacteria</taxon>
        <taxon>Pseudomonadati</taxon>
        <taxon>Pseudomonadota</taxon>
        <taxon>Betaproteobacteria</taxon>
        <taxon>Neisseriales</taxon>
        <taxon>Neisseriaceae</taxon>
        <taxon>Neisseria</taxon>
    </lineage>
</organism>
<dbReference type="Pfam" id="PF04383">
    <property type="entry name" value="KilA-N"/>
    <property type="match status" value="1"/>
</dbReference>
<dbReference type="InterPro" id="IPR017880">
    <property type="entry name" value="KilA_N"/>
</dbReference>
<feature type="domain" description="KilA-N" evidence="1">
    <location>
        <begin position="2"/>
        <end position="113"/>
    </location>
</feature>
<evidence type="ECO:0000313" key="2">
    <source>
        <dbReference type="EMBL" id="UTG71049.1"/>
    </source>
</evidence>
<protein>
    <submittedName>
        <fullName evidence="2">KilA-N domain-containing protein</fullName>
    </submittedName>
</protein>
<dbReference type="RefSeq" id="WP_254320915.1">
    <property type="nucleotide sequence ID" value="NZ_CP073114.1"/>
</dbReference>
<evidence type="ECO:0000313" key="3">
    <source>
        <dbReference type="Proteomes" id="UP001057305"/>
    </source>
</evidence>
<dbReference type="PROSITE" id="PS51301">
    <property type="entry name" value="KILA_N"/>
    <property type="match status" value="1"/>
</dbReference>
<dbReference type="InterPro" id="IPR036887">
    <property type="entry name" value="HTH_APSES_sf"/>
</dbReference>
<sequence length="235" mass="26599">MNIIKLDYTDRAISATREAWFNATEIAAMFGKQPYEWLRLPETERYIQALCKREAEKQADSNTGKSRITKSRFIKAKRGNAGGTWLHPKLAIAFARWCDVDFAVWCDEQITELLTEQPQWKEGRKAASVGYAVMSEILQATRQAEGKATQSYHYSNEAKMINAALTGRHQPLDREALSTAQIRLIARLEARNAAMIARGISYTERKAVIHDMARQNGGGQAITARQCGMTRFNRQ</sequence>
<dbReference type="SUPFAM" id="SSF54616">
    <property type="entry name" value="DNA-binding domain of Mlu1-box binding protein MBP1"/>
    <property type="match status" value="1"/>
</dbReference>
<dbReference type="AlphaFoldDB" id="A0A9X9HWC6"/>
<evidence type="ECO:0000259" key="1">
    <source>
        <dbReference type="PROSITE" id="PS51301"/>
    </source>
</evidence>
<gene>
    <name evidence="2" type="ORF">KCG56_06430</name>
</gene>
<dbReference type="SMART" id="SM01252">
    <property type="entry name" value="KilA-N"/>
    <property type="match status" value="1"/>
</dbReference>
<accession>A0A9X9HWC6</accession>
<name>A0A9X9HWC6_NEISU</name>